<name>A0ABQ1ZCF1_9BACL</name>
<comment type="caution">
    <text evidence="1">The sequence shown here is derived from an EMBL/GenBank/DDBJ whole genome shotgun (WGS) entry which is preliminary data.</text>
</comment>
<dbReference type="Proteomes" id="UP000652153">
    <property type="component" value="Unassembled WGS sequence"/>
</dbReference>
<organism evidence="1 2">
    <name type="scientific">Paenibacillus silvae</name>
    <dbReference type="NCBI Taxonomy" id="1325358"/>
    <lineage>
        <taxon>Bacteria</taxon>
        <taxon>Bacillati</taxon>
        <taxon>Bacillota</taxon>
        <taxon>Bacilli</taxon>
        <taxon>Bacillales</taxon>
        <taxon>Paenibacillaceae</taxon>
        <taxon>Paenibacillus</taxon>
    </lineage>
</organism>
<keyword evidence="2" id="KW-1185">Reference proteome</keyword>
<reference evidence="2" key="1">
    <citation type="journal article" date="2019" name="Int. J. Syst. Evol. Microbiol.">
        <title>The Global Catalogue of Microorganisms (GCM) 10K type strain sequencing project: providing services to taxonomists for standard genome sequencing and annotation.</title>
        <authorList>
            <consortium name="The Broad Institute Genomics Platform"/>
            <consortium name="The Broad Institute Genome Sequencing Center for Infectious Disease"/>
            <person name="Wu L."/>
            <person name="Ma J."/>
        </authorList>
    </citation>
    <scope>NUCLEOTIDE SEQUENCE [LARGE SCALE GENOMIC DNA]</scope>
    <source>
        <strain evidence="2">CGMCC 1.12770</strain>
    </source>
</reference>
<proteinExistence type="predicted"/>
<sequence length="72" mass="8044">MQSVSSESHSSFANVIKCPSCQYKIESDRMHAVIDALLNDLKSQNLENVSSSVYDLETRDDSTKLVHVLTDI</sequence>
<protein>
    <submittedName>
        <fullName evidence="1">Uncharacterized protein</fullName>
    </submittedName>
</protein>
<evidence type="ECO:0000313" key="2">
    <source>
        <dbReference type="Proteomes" id="UP000652153"/>
    </source>
</evidence>
<gene>
    <name evidence="1" type="ORF">GCM10008014_29210</name>
</gene>
<evidence type="ECO:0000313" key="1">
    <source>
        <dbReference type="EMBL" id="GGH57518.1"/>
    </source>
</evidence>
<dbReference type="EMBL" id="BMFU01000004">
    <property type="protein sequence ID" value="GGH57518.1"/>
    <property type="molecule type" value="Genomic_DNA"/>
</dbReference>
<accession>A0ABQ1ZCF1</accession>